<dbReference type="SMART" id="SM00257">
    <property type="entry name" value="LysM"/>
    <property type="match status" value="1"/>
</dbReference>
<evidence type="ECO:0000256" key="1">
    <source>
        <dbReference type="SAM" id="MobiDB-lite"/>
    </source>
</evidence>
<dbReference type="GO" id="GO:0016787">
    <property type="term" value="F:hydrolase activity"/>
    <property type="evidence" value="ECO:0007669"/>
    <property type="project" value="InterPro"/>
</dbReference>
<feature type="domain" description="LysM" evidence="2">
    <location>
        <begin position="117"/>
        <end position="161"/>
    </location>
</feature>
<name>A0A7C7D6A9_9FIRM</name>
<accession>A0A7C7D6A9</accession>
<gene>
    <name evidence="3" type="ORF">GX523_11365</name>
</gene>
<dbReference type="CDD" id="cd00118">
    <property type="entry name" value="LysM"/>
    <property type="match status" value="1"/>
</dbReference>
<dbReference type="PANTHER" id="PTHR33734:SF22">
    <property type="entry name" value="MEMBRANE-BOUND LYTIC MUREIN TRANSGLYCOSYLASE D"/>
    <property type="match status" value="1"/>
</dbReference>
<protein>
    <submittedName>
        <fullName evidence="3">LysM peptidoglycan-binding domain-containing protein</fullName>
    </submittedName>
</protein>
<dbReference type="AlphaFoldDB" id="A0A7C7D6A9"/>
<evidence type="ECO:0000259" key="2">
    <source>
        <dbReference type="PROSITE" id="PS51782"/>
    </source>
</evidence>
<feature type="compositionally biased region" description="Polar residues" evidence="1">
    <location>
        <begin position="98"/>
        <end position="110"/>
    </location>
</feature>
<dbReference type="InterPro" id="IPR036779">
    <property type="entry name" value="LysM_dom_sf"/>
</dbReference>
<dbReference type="EMBL" id="DUTF01000248">
    <property type="protein sequence ID" value="HHY27316.1"/>
    <property type="molecule type" value="Genomic_DNA"/>
</dbReference>
<organism evidence="3 4">
    <name type="scientific">Desulfitobacterium dehalogenans</name>
    <dbReference type="NCBI Taxonomy" id="36854"/>
    <lineage>
        <taxon>Bacteria</taxon>
        <taxon>Bacillati</taxon>
        <taxon>Bacillota</taxon>
        <taxon>Clostridia</taxon>
        <taxon>Eubacteriales</taxon>
        <taxon>Desulfitobacteriaceae</taxon>
        <taxon>Desulfitobacterium</taxon>
    </lineage>
</organism>
<dbReference type="PROSITE" id="PS51782">
    <property type="entry name" value="LYSM"/>
    <property type="match status" value="1"/>
</dbReference>
<dbReference type="Gene3D" id="3.10.350.10">
    <property type="entry name" value="LysM domain"/>
    <property type="match status" value="1"/>
</dbReference>
<reference evidence="3 4" key="1">
    <citation type="journal article" date="2020" name="Biotechnol. Biofuels">
        <title>New insights from the biogas microbiome by comprehensive genome-resolved metagenomics of nearly 1600 species originating from multiple anaerobic digesters.</title>
        <authorList>
            <person name="Campanaro S."/>
            <person name="Treu L."/>
            <person name="Rodriguez-R L.M."/>
            <person name="Kovalovszki A."/>
            <person name="Ziels R.M."/>
            <person name="Maus I."/>
            <person name="Zhu X."/>
            <person name="Kougias P.G."/>
            <person name="Basile A."/>
            <person name="Luo G."/>
            <person name="Schluter A."/>
            <person name="Konstantinidis K.T."/>
            <person name="Angelidaki I."/>
        </authorList>
    </citation>
    <scope>NUCLEOTIDE SEQUENCE [LARGE SCALE GENOMIC DNA]</scope>
    <source>
        <strain evidence="3">AS05jafATM_4</strain>
    </source>
</reference>
<feature type="region of interest" description="Disordered" evidence="1">
    <location>
        <begin position="82"/>
        <end position="111"/>
    </location>
</feature>
<dbReference type="SUPFAM" id="SSF54106">
    <property type="entry name" value="LysM domain"/>
    <property type="match status" value="1"/>
</dbReference>
<sequence>MPHRRCRKTTAIFLCWVMTLFWCQGMVYPVNGELGTNTFEIVDIEVLDAAQKDIVTVYSGEEDSKVQSINFQRVGVNQDEAKNTTLENDDSPAIEETVTAQETTTSSDESALQGDAQVIVVQSGDTLSGVAHRYETTIAEIMKLNEISEPNSIIAGQKLQIPVKGGAIANIAMEPSRGKTQVTQEELELLARVIHAEARGEDFEGQVAVGAVVLNRVKDHRFPNTIHDVVYQPGAFTAVIDKQIHLTPNQSAYLAAEAALNGEDPTEGAIYYYNPRTATDRWIKTRPVVKTIGNHTFSI</sequence>
<dbReference type="InterPro" id="IPR011105">
    <property type="entry name" value="Cell_wall_hydrolase_SleB"/>
</dbReference>
<evidence type="ECO:0000313" key="3">
    <source>
        <dbReference type="EMBL" id="HHY27316.1"/>
    </source>
</evidence>
<dbReference type="Gene3D" id="1.10.10.2520">
    <property type="entry name" value="Cell wall hydrolase SleB, domain 1"/>
    <property type="match status" value="1"/>
</dbReference>
<dbReference type="PANTHER" id="PTHR33734">
    <property type="entry name" value="LYSM DOMAIN-CONTAINING GPI-ANCHORED PROTEIN 2"/>
    <property type="match status" value="1"/>
</dbReference>
<dbReference type="Pfam" id="PF07486">
    <property type="entry name" value="Hydrolase_2"/>
    <property type="match status" value="1"/>
</dbReference>
<dbReference type="InterPro" id="IPR018392">
    <property type="entry name" value="LysM"/>
</dbReference>
<dbReference type="InterPro" id="IPR042047">
    <property type="entry name" value="SleB_dom1"/>
</dbReference>
<dbReference type="Pfam" id="PF01476">
    <property type="entry name" value="LysM"/>
    <property type="match status" value="1"/>
</dbReference>
<comment type="caution">
    <text evidence="3">The sequence shown here is derived from an EMBL/GenBank/DDBJ whole genome shotgun (WGS) entry which is preliminary data.</text>
</comment>
<dbReference type="Proteomes" id="UP000553059">
    <property type="component" value="Unassembled WGS sequence"/>
</dbReference>
<evidence type="ECO:0000313" key="4">
    <source>
        <dbReference type="Proteomes" id="UP000553059"/>
    </source>
</evidence>
<dbReference type="Gene3D" id="6.20.240.60">
    <property type="match status" value="1"/>
</dbReference>
<proteinExistence type="predicted"/>